<evidence type="ECO:0000256" key="2">
    <source>
        <dbReference type="ARBA" id="ARBA00022483"/>
    </source>
</evidence>
<reference evidence="8 11" key="1">
    <citation type="journal article" date="2015" name="Parasit. Vectors">
        <title>Draft genome of the scabies mite.</title>
        <authorList>
            <person name="Rider S.D.Jr."/>
            <person name="Morgan M.S."/>
            <person name="Arlian L.G."/>
        </authorList>
    </citation>
    <scope>NUCLEOTIDE SEQUENCE [LARGE SCALE GENOMIC DNA]</scope>
    <source>
        <strain evidence="8">Arlian Lab</strain>
    </source>
</reference>
<evidence type="ECO:0000313" key="10">
    <source>
        <dbReference type="Proteomes" id="UP000070412"/>
    </source>
</evidence>
<evidence type="ECO:0000313" key="11">
    <source>
        <dbReference type="Proteomes" id="UP000616769"/>
    </source>
</evidence>
<keyword evidence="5" id="KW-0472">Membrane</keyword>
<dbReference type="EMBL" id="JXLN01010345">
    <property type="protein sequence ID" value="KPM05543.1"/>
    <property type="molecule type" value="Genomic_DNA"/>
</dbReference>
<accession>A0A132A3N0</accession>
<reference evidence="10" key="2">
    <citation type="journal article" date="2020" name="PLoS Negl. Trop. Dis.">
        <title>High-quality nuclear genome for Sarcoptes scabiei-A critical resource for a neglected parasite.</title>
        <authorList>
            <person name="Korhonen P.K."/>
            <person name="Gasser R.B."/>
            <person name="Ma G."/>
            <person name="Wang T."/>
            <person name="Stroehlein A.J."/>
            <person name="Young N.D."/>
            <person name="Ang C.S."/>
            <person name="Fernando D.D."/>
            <person name="Lu H.C."/>
            <person name="Taylor S."/>
            <person name="Reynolds S.L."/>
            <person name="Mofiz E."/>
            <person name="Najaraj S.H."/>
            <person name="Gowda H."/>
            <person name="Madugundu A."/>
            <person name="Renuse S."/>
            <person name="Holt D."/>
            <person name="Pandey A."/>
            <person name="Papenfuss A.T."/>
            <person name="Fischer K."/>
        </authorList>
    </citation>
    <scope>NUCLEOTIDE SEQUENCE [LARGE SCALE GENOMIC DNA]</scope>
</reference>
<proteinExistence type="predicted"/>
<evidence type="ECO:0000313" key="8">
    <source>
        <dbReference type="EMBL" id="KPM05543.1"/>
    </source>
</evidence>
<dbReference type="Proteomes" id="UP000616769">
    <property type="component" value="Unassembled WGS sequence"/>
</dbReference>
<keyword evidence="3" id="KW-1052">Target cell membrane</keyword>
<keyword evidence="4" id="KW-0800">Toxin</keyword>
<reference evidence="7" key="3">
    <citation type="submission" date="2020-01" db="EMBL/GenBank/DDBJ databases">
        <authorList>
            <person name="Korhonen P.K.K."/>
            <person name="Guangxu M.G."/>
            <person name="Wang T.W."/>
            <person name="Stroehlein A.J.S."/>
            <person name="Young N.D."/>
            <person name="Ang C.-S.A."/>
            <person name="Fernando D.W.F."/>
            <person name="Lu H.L."/>
            <person name="Taylor S.T."/>
            <person name="Ehtesham M.E.M."/>
            <person name="Najaraj S.H.N."/>
            <person name="Harsha G.H.G."/>
            <person name="Madugundu A.M."/>
            <person name="Renuse S.R."/>
            <person name="Holt D.H."/>
            <person name="Pandey A.P."/>
            <person name="Papenfuss A.P."/>
            <person name="Gasser R.B.G."/>
            <person name="Fischer K.F."/>
        </authorList>
    </citation>
    <scope>NUCLEOTIDE SEQUENCE</scope>
    <source>
        <strain evidence="7">SSS_KF_BRIS2020</strain>
    </source>
</reference>
<sequence>MVERTDSKSSEHSDLLIDISYLNQHYESFRSIVEDHQSFDSFNPISVESSKLNGSSLIVSEAKINANNENEHCSVLNITQTSAYAQNVTDRHSLPLSPSITPPILSPKSVSTESSMRTHSSECFYVPSDESFSTISASNQIGEEFEPKLTEENFSSSQSLTFDSDMAEYEIKTEREAITEQSVVQNAEIFNQSNDQNQMKTSVLHVDTKLANIQSSIRQEQSLQNKTILAQKILSMIREDDYEQFVSTLRFAKPDLNIFINGQTALHYCLLMGRDVSWCKTLVLNGANPNLSNQDGWHPLHLAAFRGLKESVHYLNSCNEDCQMHHQNLEEDRFKLKRL</sequence>
<dbReference type="InterPro" id="IPR002110">
    <property type="entry name" value="Ankyrin_rpt"/>
</dbReference>
<evidence type="ECO:0000256" key="3">
    <source>
        <dbReference type="ARBA" id="ARBA00022537"/>
    </source>
</evidence>
<dbReference type="SUPFAM" id="SSF48403">
    <property type="entry name" value="Ankyrin repeat"/>
    <property type="match status" value="1"/>
</dbReference>
<keyword evidence="4" id="KW-0528">Neurotoxin</keyword>
<gene>
    <name evidence="8" type="ORF">QR98_0040080</name>
    <name evidence="7" type="ORF">SSS_5081</name>
</gene>
<dbReference type="Pfam" id="PF12796">
    <property type="entry name" value="Ank_2"/>
    <property type="match status" value="1"/>
</dbReference>
<comment type="subcellular location">
    <subcellularLocation>
        <location evidence="1">Target cell membrane</location>
    </subcellularLocation>
</comment>
<dbReference type="GO" id="GO:0006887">
    <property type="term" value="P:exocytosis"/>
    <property type="evidence" value="ECO:0007669"/>
    <property type="project" value="UniProtKB-KW"/>
</dbReference>
<dbReference type="VEuPathDB" id="VectorBase:SSCA001571"/>
<dbReference type="EnsemblMetazoa" id="SSS_5081s_mrna">
    <property type="protein sequence ID" value="KAF7495824.1"/>
    <property type="gene ID" value="SSS_5081"/>
</dbReference>
<dbReference type="PROSITE" id="PS50088">
    <property type="entry name" value="ANK_REPEAT"/>
    <property type="match status" value="1"/>
</dbReference>
<evidence type="ECO:0000256" key="6">
    <source>
        <dbReference type="PROSITE-ProRule" id="PRU00023"/>
    </source>
</evidence>
<evidence type="ECO:0000313" key="7">
    <source>
        <dbReference type="EMBL" id="KAF7495824.1"/>
    </source>
</evidence>
<dbReference type="OrthoDB" id="5314041at2759"/>
<evidence type="ECO:0000313" key="9">
    <source>
        <dbReference type="EnsemblMetazoa" id="KAF7495824.1"/>
    </source>
</evidence>
<organism evidence="8 11">
    <name type="scientific">Sarcoptes scabiei</name>
    <name type="common">Itch mite</name>
    <name type="synonym">Acarus scabiei</name>
    <dbReference type="NCBI Taxonomy" id="52283"/>
    <lineage>
        <taxon>Eukaryota</taxon>
        <taxon>Metazoa</taxon>
        <taxon>Ecdysozoa</taxon>
        <taxon>Arthropoda</taxon>
        <taxon>Chelicerata</taxon>
        <taxon>Arachnida</taxon>
        <taxon>Acari</taxon>
        <taxon>Acariformes</taxon>
        <taxon>Sarcoptiformes</taxon>
        <taxon>Astigmata</taxon>
        <taxon>Psoroptidia</taxon>
        <taxon>Sarcoptoidea</taxon>
        <taxon>Sarcoptidae</taxon>
        <taxon>Sarcoptinae</taxon>
        <taxon>Sarcoptes</taxon>
    </lineage>
</organism>
<dbReference type="SMART" id="SM00248">
    <property type="entry name" value="ANK"/>
    <property type="match status" value="2"/>
</dbReference>
<dbReference type="GO" id="GO:0044231">
    <property type="term" value="C:host cell presynaptic membrane"/>
    <property type="evidence" value="ECO:0007669"/>
    <property type="project" value="UniProtKB-KW"/>
</dbReference>
<keyword evidence="2" id="KW-0268">Exocytosis</keyword>
<keyword evidence="6" id="KW-0040">ANK repeat</keyword>
<keyword evidence="5" id="KW-1053">Target membrane</keyword>
<reference evidence="9" key="4">
    <citation type="submission" date="2022-06" db="UniProtKB">
        <authorList>
            <consortium name="EnsemblMetazoa"/>
        </authorList>
    </citation>
    <scope>IDENTIFICATION</scope>
</reference>
<evidence type="ECO:0000256" key="4">
    <source>
        <dbReference type="ARBA" id="ARBA00023028"/>
    </source>
</evidence>
<dbReference type="AlphaFoldDB" id="A0A132A3N0"/>
<keyword evidence="4" id="KW-0638">Presynaptic neurotoxin</keyword>
<evidence type="ECO:0000256" key="1">
    <source>
        <dbReference type="ARBA" id="ARBA00004175"/>
    </source>
</evidence>
<feature type="repeat" description="ANK" evidence="6">
    <location>
        <begin position="261"/>
        <end position="294"/>
    </location>
</feature>
<keyword evidence="10" id="KW-1185">Reference proteome</keyword>
<dbReference type="Gene3D" id="1.25.40.20">
    <property type="entry name" value="Ankyrin repeat-containing domain"/>
    <property type="match status" value="1"/>
</dbReference>
<dbReference type="InterPro" id="IPR036770">
    <property type="entry name" value="Ankyrin_rpt-contain_sf"/>
</dbReference>
<dbReference type="EMBL" id="WVUK01000044">
    <property type="protein sequence ID" value="KAF7495824.1"/>
    <property type="molecule type" value="Genomic_DNA"/>
</dbReference>
<dbReference type="Proteomes" id="UP000070412">
    <property type="component" value="Unassembled WGS sequence"/>
</dbReference>
<name>A0A132A3N0_SARSC</name>
<evidence type="ECO:0000256" key="5">
    <source>
        <dbReference type="ARBA" id="ARBA00023298"/>
    </source>
</evidence>
<dbReference type="GO" id="GO:0044218">
    <property type="term" value="C:other organism cell membrane"/>
    <property type="evidence" value="ECO:0007669"/>
    <property type="project" value="UniProtKB-KW"/>
</dbReference>
<protein>
    <submittedName>
        <fullName evidence="9">ANK_REP_REGION domain-containing protein</fullName>
    </submittedName>
    <submittedName>
        <fullName evidence="8">Ankyrin repeat domain containing protein 17</fullName>
    </submittedName>
</protein>